<gene>
    <name evidence="1" type="ORF">PCON_03008</name>
</gene>
<proteinExistence type="predicted"/>
<name>U4LC61_PYROM</name>
<dbReference type="InterPro" id="IPR011011">
    <property type="entry name" value="Znf_FYVE_PHD"/>
</dbReference>
<keyword evidence="2" id="KW-1185">Reference proteome</keyword>
<dbReference type="Proteomes" id="UP000018144">
    <property type="component" value="Unassembled WGS sequence"/>
</dbReference>
<reference evidence="1 2" key="1">
    <citation type="journal article" date="2013" name="PLoS Genet.">
        <title>The genome and development-dependent transcriptomes of Pyronema confluens: a window into fungal evolution.</title>
        <authorList>
            <person name="Traeger S."/>
            <person name="Altegoer F."/>
            <person name="Freitag M."/>
            <person name="Gabaldon T."/>
            <person name="Kempken F."/>
            <person name="Kumar A."/>
            <person name="Marcet-Houben M."/>
            <person name="Poggeler S."/>
            <person name="Stajich J.E."/>
            <person name="Nowrousian M."/>
        </authorList>
    </citation>
    <scope>NUCLEOTIDE SEQUENCE [LARGE SCALE GENOMIC DNA]</scope>
    <source>
        <strain evidence="2">CBS 100304</strain>
        <tissue evidence="1">Vegetative mycelium</tissue>
    </source>
</reference>
<sequence>MFHDTTFPADISNNSRATCGRKVVEFIKISPRKDGCIPQCKICHMTPSTSGQYARCKRCGNAFCSGCAQDTFDKVDAKKGCKYELKYERAQEDEHLQKDDRSGWRQWAIWRMFRSGRSRGE</sequence>
<evidence type="ECO:0000313" key="2">
    <source>
        <dbReference type="Proteomes" id="UP000018144"/>
    </source>
</evidence>
<accession>U4LC61</accession>
<dbReference type="EMBL" id="HF936391">
    <property type="protein sequence ID" value="CCX16403.1"/>
    <property type="molecule type" value="Genomic_DNA"/>
</dbReference>
<dbReference type="AlphaFoldDB" id="U4LC61"/>
<evidence type="ECO:0000313" key="1">
    <source>
        <dbReference type="EMBL" id="CCX16403.1"/>
    </source>
</evidence>
<dbReference type="SUPFAM" id="SSF57903">
    <property type="entry name" value="FYVE/PHD zinc finger"/>
    <property type="match status" value="1"/>
</dbReference>
<organism evidence="1 2">
    <name type="scientific">Pyronema omphalodes (strain CBS 100304)</name>
    <name type="common">Pyronema confluens</name>
    <dbReference type="NCBI Taxonomy" id="1076935"/>
    <lineage>
        <taxon>Eukaryota</taxon>
        <taxon>Fungi</taxon>
        <taxon>Dikarya</taxon>
        <taxon>Ascomycota</taxon>
        <taxon>Pezizomycotina</taxon>
        <taxon>Pezizomycetes</taxon>
        <taxon>Pezizales</taxon>
        <taxon>Pyronemataceae</taxon>
        <taxon>Pyronema</taxon>
    </lineage>
</organism>
<protein>
    <submittedName>
        <fullName evidence="1">Uncharacterized protein</fullName>
    </submittedName>
</protein>